<dbReference type="Proteomes" id="UP001595989">
    <property type="component" value="Unassembled WGS sequence"/>
</dbReference>
<proteinExistence type="predicted"/>
<reference evidence="2" key="1">
    <citation type="journal article" date="2019" name="Int. J. Syst. Evol. Microbiol.">
        <title>The Global Catalogue of Microorganisms (GCM) 10K type strain sequencing project: providing services to taxonomists for standard genome sequencing and annotation.</title>
        <authorList>
            <consortium name="The Broad Institute Genomics Platform"/>
            <consortium name="The Broad Institute Genome Sequencing Center for Infectious Disease"/>
            <person name="Wu L."/>
            <person name="Ma J."/>
        </authorList>
    </citation>
    <scope>NUCLEOTIDE SEQUENCE [LARGE SCALE GENOMIC DNA]</scope>
    <source>
        <strain evidence="2">CGMCC 4.7426</strain>
    </source>
</reference>
<dbReference type="RefSeq" id="WP_390295680.1">
    <property type="nucleotide sequence ID" value="NZ_JBHSFU010000005.1"/>
</dbReference>
<sequence length="275" mass="32893">MDKIVLNKEKLVKIAKDNKKLFENYYVKRFAYLVNGKPYYFAIFKKGDKTKGYAVLSPESGNKNDQLVALRPLLHYSVTINNILTDGKYRADVNFAGFYEVRDYLRRVVEGSVLNADLEVIYRRSLSIIQNMIELQESLVEHYKEAIRKYEAVKEKGFITEEDINDIKKYIPLLMRIQYKQYLERYDYRSDFDVIYANRKEFEIKQFDQFTDPRTLKQLTTDIAEKEMKEGLSRLDYGRDLHDMTDEEYDEMVLTEYNMKLDQQLERVKSKLRYP</sequence>
<keyword evidence="2" id="KW-1185">Reference proteome</keyword>
<name>A0ABV9DIK3_9BACI</name>
<accession>A0ABV9DIK3</accession>
<evidence type="ECO:0000313" key="2">
    <source>
        <dbReference type="Proteomes" id="UP001595989"/>
    </source>
</evidence>
<protein>
    <submittedName>
        <fullName evidence="1">Uncharacterized protein</fullName>
    </submittedName>
</protein>
<dbReference type="EMBL" id="JBHSFU010000005">
    <property type="protein sequence ID" value="MFC4558652.1"/>
    <property type="molecule type" value="Genomic_DNA"/>
</dbReference>
<gene>
    <name evidence="1" type="ORF">ACFO3D_10570</name>
</gene>
<evidence type="ECO:0000313" key="1">
    <source>
        <dbReference type="EMBL" id="MFC4558652.1"/>
    </source>
</evidence>
<organism evidence="1 2">
    <name type="scientific">Virgibacillus kekensis</name>
    <dbReference type="NCBI Taxonomy" id="202261"/>
    <lineage>
        <taxon>Bacteria</taxon>
        <taxon>Bacillati</taxon>
        <taxon>Bacillota</taxon>
        <taxon>Bacilli</taxon>
        <taxon>Bacillales</taxon>
        <taxon>Bacillaceae</taxon>
        <taxon>Virgibacillus</taxon>
    </lineage>
</organism>
<comment type="caution">
    <text evidence="1">The sequence shown here is derived from an EMBL/GenBank/DDBJ whole genome shotgun (WGS) entry which is preliminary data.</text>
</comment>